<dbReference type="EMBL" id="JAUPFM010000002">
    <property type="protein sequence ID" value="KAK2858965.1"/>
    <property type="molecule type" value="Genomic_DNA"/>
</dbReference>
<dbReference type="AlphaFoldDB" id="A0AA88NSQ0"/>
<keyword evidence="3" id="KW-1185">Reference proteome</keyword>
<proteinExistence type="predicted"/>
<accession>A0AA88NSQ0</accession>
<dbReference type="Proteomes" id="UP001187415">
    <property type="component" value="Unassembled WGS sequence"/>
</dbReference>
<evidence type="ECO:0000313" key="3">
    <source>
        <dbReference type="Proteomes" id="UP001187415"/>
    </source>
</evidence>
<sequence length="91" mass="9377">MHAPCLGKRGGACIGGARSAVVTSRKRPSGEATSGRAGKDGKEGKTAGTDRRETGREESVSPRLGVNYFTTEGTSVDTAAVIPSSQALWIN</sequence>
<feature type="region of interest" description="Disordered" evidence="1">
    <location>
        <begin position="1"/>
        <end position="66"/>
    </location>
</feature>
<protein>
    <submittedName>
        <fullName evidence="2">Uncharacterized protein</fullName>
    </submittedName>
</protein>
<organism evidence="2 3">
    <name type="scientific">Channa striata</name>
    <name type="common">Snakehead murrel</name>
    <name type="synonym">Ophicephalus striatus</name>
    <dbReference type="NCBI Taxonomy" id="64152"/>
    <lineage>
        <taxon>Eukaryota</taxon>
        <taxon>Metazoa</taxon>
        <taxon>Chordata</taxon>
        <taxon>Craniata</taxon>
        <taxon>Vertebrata</taxon>
        <taxon>Euteleostomi</taxon>
        <taxon>Actinopterygii</taxon>
        <taxon>Neopterygii</taxon>
        <taxon>Teleostei</taxon>
        <taxon>Neoteleostei</taxon>
        <taxon>Acanthomorphata</taxon>
        <taxon>Anabantaria</taxon>
        <taxon>Anabantiformes</taxon>
        <taxon>Channoidei</taxon>
        <taxon>Channidae</taxon>
        <taxon>Channa</taxon>
    </lineage>
</organism>
<feature type="compositionally biased region" description="Basic and acidic residues" evidence="1">
    <location>
        <begin position="37"/>
        <end position="60"/>
    </location>
</feature>
<evidence type="ECO:0000256" key="1">
    <source>
        <dbReference type="SAM" id="MobiDB-lite"/>
    </source>
</evidence>
<reference evidence="2" key="1">
    <citation type="submission" date="2023-07" db="EMBL/GenBank/DDBJ databases">
        <title>Chromosome-level Genome Assembly of Striped Snakehead (Channa striata).</title>
        <authorList>
            <person name="Liu H."/>
        </authorList>
    </citation>
    <scope>NUCLEOTIDE SEQUENCE</scope>
    <source>
        <strain evidence="2">Gz</strain>
        <tissue evidence="2">Muscle</tissue>
    </source>
</reference>
<evidence type="ECO:0000313" key="2">
    <source>
        <dbReference type="EMBL" id="KAK2858965.1"/>
    </source>
</evidence>
<comment type="caution">
    <text evidence="2">The sequence shown here is derived from an EMBL/GenBank/DDBJ whole genome shotgun (WGS) entry which is preliminary data.</text>
</comment>
<gene>
    <name evidence="2" type="ORF">Q5P01_003585</name>
</gene>
<name>A0AA88NSQ0_CHASR</name>